<comment type="pathway">
    <text evidence="2 12">Aminoacyl-tRNA biosynthesis; selenocysteinyl-tRNA(Sec) biosynthesis; L-seryl-tRNA(Sec) from L-serine and tRNA(Sec): step 1/1.</text>
</comment>
<comment type="domain">
    <text evidence="12">Consists of two distinct domains, a catalytic core and a N-terminal extension that is involved in tRNA binding.</text>
</comment>
<feature type="binding site" evidence="12 13">
    <location>
        <position position="326"/>
    </location>
    <ligand>
        <name>L-serine</name>
        <dbReference type="ChEBI" id="CHEBI:33384"/>
    </ligand>
</feature>
<dbReference type="GO" id="GO:0004828">
    <property type="term" value="F:serine-tRNA ligase activity"/>
    <property type="evidence" value="ECO:0007669"/>
    <property type="project" value="UniProtKB-UniRule"/>
</dbReference>
<evidence type="ECO:0000256" key="14">
    <source>
        <dbReference type="PIRSR" id="PIRSR001529-2"/>
    </source>
</evidence>
<evidence type="ECO:0000256" key="7">
    <source>
        <dbReference type="ARBA" id="ARBA00022840"/>
    </source>
</evidence>
<dbReference type="PRINTS" id="PR00981">
    <property type="entry name" value="TRNASYNTHSER"/>
</dbReference>
<comment type="subcellular location">
    <subcellularLocation>
        <location evidence="1 12">Cytoplasm</location>
    </subcellularLocation>
</comment>
<dbReference type="Proteomes" id="UP000004088">
    <property type="component" value="Unassembled WGS sequence"/>
</dbReference>
<evidence type="ECO:0000256" key="1">
    <source>
        <dbReference type="ARBA" id="ARBA00004496"/>
    </source>
</evidence>
<feature type="binding site" evidence="13">
    <location>
        <position position="303"/>
    </location>
    <ligand>
        <name>L-serine</name>
        <dbReference type="ChEBI" id="CHEBI:33384"/>
    </ligand>
</feature>
<keyword evidence="7 12" id="KW-0067">ATP-binding</keyword>
<dbReference type="GO" id="GO:0005737">
    <property type="term" value="C:cytoplasm"/>
    <property type="evidence" value="ECO:0007669"/>
    <property type="project" value="UniProtKB-SubCell"/>
</dbReference>
<dbReference type="InterPro" id="IPR033729">
    <property type="entry name" value="SerRS_core"/>
</dbReference>
<dbReference type="InterPro" id="IPR042103">
    <property type="entry name" value="SerRS_1_N_sf"/>
</dbReference>
<evidence type="ECO:0000259" key="16">
    <source>
        <dbReference type="PROSITE" id="PS50862"/>
    </source>
</evidence>
<dbReference type="PANTHER" id="PTHR43697:SF1">
    <property type="entry name" value="SERINE--TRNA LIGASE"/>
    <property type="match status" value="1"/>
</dbReference>
<keyword evidence="8 12" id="KW-0648">Protein biosynthesis</keyword>
<dbReference type="AlphaFoldDB" id="F0EYH1"/>
<evidence type="ECO:0000256" key="8">
    <source>
        <dbReference type="ARBA" id="ARBA00022917"/>
    </source>
</evidence>
<sequence length="467" mass="52330">MQGMPADCRLLFPTCALFRLQYPLFPIFILMRTRTMLDIQLLRNDIQTTAQRLAQRGFVLDTERFGELEGRRKQLQIRSEELQAQRNSLSKQIGVLMGQGKKDEAEAAKAQVAQLKTDMENIESELPQVQAALDDLLLRIPNLPHESVPVGKDETENVEVRKVGTPRTFDLDIKDHVDLGAALGLDFEKAAELSGARFSLMKGKIARLHRALAQFMLDTHTQQHGYTECYTPYIVNDSTLLGTGQLPKFGEDLFHVTRGGDETKLTQYLIPTAEVTLTNTVRDTILAEKDLPLKLTAHSPCFRSEAGSHGKDTRGLIRQHQFDKVEMVQIVQPEKSYEALEEMVGHAENILKALELPYRVITLCTGDMGFGATKTYDLEVWVPAQNTYREISSCSNCEDFQARRMKARFKDENGRNRLVHTLNGSGLAVGRTLVAVLENHQNADGSINIPAALRPYLGGLERLEADA</sequence>
<name>F0EYH1_9NEIS</name>
<organism evidence="17 18">
    <name type="scientific">Kingella denitrificans ATCC 33394</name>
    <dbReference type="NCBI Taxonomy" id="888741"/>
    <lineage>
        <taxon>Bacteria</taxon>
        <taxon>Pseudomonadati</taxon>
        <taxon>Pseudomonadota</taxon>
        <taxon>Betaproteobacteria</taxon>
        <taxon>Neisseriales</taxon>
        <taxon>Neisseriaceae</taxon>
        <taxon>Kingella</taxon>
    </lineage>
</organism>
<dbReference type="HOGENOM" id="CLU_023797_0_1_4"/>
<dbReference type="Pfam" id="PF02403">
    <property type="entry name" value="Seryl_tRNA_N"/>
    <property type="match status" value="1"/>
</dbReference>
<dbReference type="PROSITE" id="PS50862">
    <property type="entry name" value="AA_TRNA_LIGASE_II"/>
    <property type="match status" value="1"/>
</dbReference>
<keyword evidence="15" id="KW-0175">Coiled coil</keyword>
<comment type="subunit">
    <text evidence="12">Homodimer. The tRNA molecule binds across the dimer.</text>
</comment>
<evidence type="ECO:0000256" key="3">
    <source>
        <dbReference type="ARBA" id="ARBA00010728"/>
    </source>
</evidence>
<dbReference type="NCBIfam" id="TIGR00414">
    <property type="entry name" value="serS"/>
    <property type="match status" value="1"/>
</dbReference>
<evidence type="ECO:0000256" key="15">
    <source>
        <dbReference type="SAM" id="Coils"/>
    </source>
</evidence>
<feature type="binding site" evidence="13">
    <location>
        <position position="272"/>
    </location>
    <ligand>
        <name>L-serine</name>
        <dbReference type="ChEBI" id="CHEBI:33384"/>
    </ligand>
</feature>
<dbReference type="Pfam" id="PF00587">
    <property type="entry name" value="tRNA-synt_2b"/>
    <property type="match status" value="1"/>
</dbReference>
<feature type="binding site" evidence="12 14">
    <location>
        <begin position="390"/>
        <end position="393"/>
    </location>
    <ligand>
        <name>ATP</name>
        <dbReference type="ChEBI" id="CHEBI:30616"/>
    </ligand>
</feature>
<comment type="similarity">
    <text evidence="3 12">Belongs to the class-II aminoacyl-tRNA synthetase family. Type-1 seryl-tRNA synthetase subfamily.</text>
</comment>
<feature type="binding site" evidence="13">
    <location>
        <position position="423"/>
    </location>
    <ligand>
        <name>L-serine</name>
        <dbReference type="ChEBI" id="CHEBI:33384"/>
    </ligand>
</feature>
<evidence type="ECO:0000313" key="18">
    <source>
        <dbReference type="Proteomes" id="UP000004088"/>
    </source>
</evidence>
<keyword evidence="9 12" id="KW-0030">Aminoacyl-tRNA synthetase</keyword>
<evidence type="ECO:0000256" key="4">
    <source>
        <dbReference type="ARBA" id="ARBA00022490"/>
    </source>
</evidence>
<dbReference type="InterPro" id="IPR002317">
    <property type="entry name" value="Ser-tRNA-ligase_type_1"/>
</dbReference>
<evidence type="ECO:0000313" key="17">
    <source>
        <dbReference type="EMBL" id="EGC17579.1"/>
    </source>
</evidence>
<feature type="coiled-coil region" evidence="15">
    <location>
        <begin position="65"/>
        <end position="139"/>
    </location>
</feature>
<evidence type="ECO:0000256" key="2">
    <source>
        <dbReference type="ARBA" id="ARBA00005045"/>
    </source>
</evidence>
<dbReference type="PIRSF" id="PIRSF001529">
    <property type="entry name" value="Ser-tRNA-synth_IIa"/>
    <property type="match status" value="1"/>
</dbReference>
<protein>
    <recommendedName>
        <fullName evidence="12">Serine--tRNA ligase</fullName>
        <ecNumber evidence="12">6.1.1.11</ecNumber>
    </recommendedName>
    <alternativeName>
        <fullName evidence="12">Seryl-tRNA synthetase</fullName>
        <shortName evidence="12">SerRS</shortName>
    </alternativeName>
    <alternativeName>
        <fullName evidence="12">Seryl-tRNA(Ser/Sec) synthetase</fullName>
    </alternativeName>
</protein>
<dbReference type="STRING" id="888741.HMPREF9098_0905"/>
<dbReference type="SUPFAM" id="SSF46589">
    <property type="entry name" value="tRNA-binding arm"/>
    <property type="match status" value="1"/>
</dbReference>
<evidence type="ECO:0000256" key="13">
    <source>
        <dbReference type="PIRSR" id="PIRSR001529-1"/>
    </source>
</evidence>
<dbReference type="GO" id="GO:0005524">
    <property type="term" value="F:ATP binding"/>
    <property type="evidence" value="ECO:0007669"/>
    <property type="project" value="UniProtKB-UniRule"/>
</dbReference>
<evidence type="ECO:0000256" key="11">
    <source>
        <dbReference type="ARBA" id="ARBA00048823"/>
    </source>
</evidence>
<gene>
    <name evidence="12 17" type="primary">serS</name>
    <name evidence="17" type="ORF">HMPREF9098_0905</name>
</gene>
<dbReference type="InterPro" id="IPR045864">
    <property type="entry name" value="aa-tRNA-synth_II/BPL/LPL"/>
</dbReference>
<dbReference type="EC" id="6.1.1.11" evidence="12"/>
<comment type="caution">
    <text evidence="17">The sequence shown here is derived from an EMBL/GenBank/DDBJ whole genome shotgun (WGS) entry which is preliminary data.</text>
</comment>
<dbReference type="CDD" id="cd00770">
    <property type="entry name" value="SerRS_core"/>
    <property type="match status" value="1"/>
</dbReference>
<dbReference type="InterPro" id="IPR015866">
    <property type="entry name" value="Ser-tRNA-synth_1_N"/>
</dbReference>
<keyword evidence="18" id="KW-1185">Reference proteome</keyword>
<comment type="catalytic activity">
    <reaction evidence="11 12">
        <text>tRNA(Ser) + L-serine + ATP = L-seryl-tRNA(Ser) + AMP + diphosphate + H(+)</text>
        <dbReference type="Rhea" id="RHEA:12292"/>
        <dbReference type="Rhea" id="RHEA-COMP:9669"/>
        <dbReference type="Rhea" id="RHEA-COMP:9703"/>
        <dbReference type="ChEBI" id="CHEBI:15378"/>
        <dbReference type="ChEBI" id="CHEBI:30616"/>
        <dbReference type="ChEBI" id="CHEBI:33019"/>
        <dbReference type="ChEBI" id="CHEBI:33384"/>
        <dbReference type="ChEBI" id="CHEBI:78442"/>
        <dbReference type="ChEBI" id="CHEBI:78533"/>
        <dbReference type="ChEBI" id="CHEBI:456215"/>
        <dbReference type="EC" id="6.1.1.11"/>
    </reaction>
</comment>
<feature type="binding site" evidence="12 14">
    <location>
        <begin position="303"/>
        <end position="305"/>
    </location>
    <ligand>
        <name>ATP</name>
        <dbReference type="ChEBI" id="CHEBI:30616"/>
    </ligand>
</feature>
<reference evidence="17 18" key="1">
    <citation type="submission" date="2011-01" db="EMBL/GenBank/DDBJ databases">
        <authorList>
            <person name="Muzny D."/>
            <person name="Qin X."/>
            <person name="Deng J."/>
            <person name="Jiang H."/>
            <person name="Liu Y."/>
            <person name="Qu J."/>
            <person name="Song X.-Z."/>
            <person name="Zhang L."/>
            <person name="Thornton R."/>
            <person name="Coyle M."/>
            <person name="Francisco L."/>
            <person name="Jackson L."/>
            <person name="Javaid M."/>
            <person name="Korchina V."/>
            <person name="Kovar C."/>
            <person name="Mata R."/>
            <person name="Mathew T."/>
            <person name="Ngo R."/>
            <person name="Nguyen L."/>
            <person name="Nguyen N."/>
            <person name="Okwuonu G."/>
            <person name="Ongeri F."/>
            <person name="Pham C."/>
            <person name="Simmons D."/>
            <person name="Wilczek-Boney K."/>
            <person name="Hale W."/>
            <person name="Jakkamsetti A."/>
            <person name="Pham P."/>
            <person name="Ruth R."/>
            <person name="San Lucas F."/>
            <person name="Warren J."/>
            <person name="Zhang J."/>
            <person name="Zhao Z."/>
            <person name="Zhou C."/>
            <person name="Zhu D."/>
            <person name="Lee S."/>
            <person name="Bess C."/>
            <person name="Blankenburg K."/>
            <person name="Forbes L."/>
            <person name="Fu Q."/>
            <person name="Gubbala S."/>
            <person name="Hirani K."/>
            <person name="Jayaseelan J.C."/>
            <person name="Lara F."/>
            <person name="Munidasa M."/>
            <person name="Palculict T."/>
            <person name="Patil S."/>
            <person name="Pu L.-L."/>
            <person name="Saada N."/>
            <person name="Tang L."/>
            <person name="Weissenberger G."/>
            <person name="Zhu Y."/>
            <person name="Hemphill L."/>
            <person name="Shang Y."/>
            <person name="Youmans B."/>
            <person name="Ayvaz T."/>
            <person name="Ross M."/>
            <person name="Santibanez J."/>
            <person name="Aqrawi P."/>
            <person name="Gross S."/>
            <person name="Joshi V."/>
            <person name="Fowler G."/>
            <person name="Nazareth L."/>
            <person name="Reid J."/>
            <person name="Worley K."/>
            <person name="Petrosino J."/>
            <person name="Highlander S."/>
            <person name="Gibbs R."/>
        </authorList>
    </citation>
    <scope>NUCLEOTIDE SEQUENCE [LARGE SCALE GENOMIC DNA]</scope>
    <source>
        <strain evidence="17 18">ATCC 33394</strain>
    </source>
</reference>
<accession>F0EYH1</accession>
<evidence type="ECO:0000256" key="10">
    <source>
        <dbReference type="ARBA" id="ARBA00047929"/>
    </source>
</evidence>
<keyword evidence="5 12" id="KW-0436">Ligase</keyword>
<evidence type="ECO:0000256" key="9">
    <source>
        <dbReference type="ARBA" id="ARBA00023146"/>
    </source>
</evidence>
<dbReference type="InterPro" id="IPR010978">
    <property type="entry name" value="tRNA-bd_arm"/>
</dbReference>
<comment type="caution">
    <text evidence="12">Lacks conserved residue(s) required for the propagation of feature annotation.</text>
</comment>
<proteinExistence type="inferred from homology"/>
<dbReference type="HAMAP" id="MF_00176">
    <property type="entry name" value="Ser_tRNA_synth_type1"/>
    <property type="match status" value="1"/>
</dbReference>
<evidence type="ECO:0000256" key="5">
    <source>
        <dbReference type="ARBA" id="ARBA00022598"/>
    </source>
</evidence>
<dbReference type="Gene3D" id="1.10.287.40">
    <property type="entry name" value="Serine-tRNA synthetase, tRNA binding domain"/>
    <property type="match status" value="1"/>
</dbReference>
<dbReference type="GO" id="GO:0016260">
    <property type="term" value="P:selenocysteine biosynthetic process"/>
    <property type="evidence" value="ECO:0007669"/>
    <property type="project" value="UniProtKB-UniRule"/>
</dbReference>
<evidence type="ECO:0000256" key="12">
    <source>
        <dbReference type="HAMAP-Rule" id="MF_00176"/>
    </source>
</evidence>
<dbReference type="PANTHER" id="PTHR43697">
    <property type="entry name" value="SERYL-TRNA SYNTHETASE"/>
    <property type="match status" value="1"/>
</dbReference>
<feature type="domain" description="Aminoacyl-transfer RNA synthetases class-II family profile" evidence="16">
    <location>
        <begin position="207"/>
        <end position="450"/>
    </location>
</feature>
<dbReference type="InterPro" id="IPR006195">
    <property type="entry name" value="aa-tRNA-synth_II"/>
</dbReference>
<dbReference type="SUPFAM" id="SSF55681">
    <property type="entry name" value="Class II aaRS and biotin synthetases"/>
    <property type="match status" value="1"/>
</dbReference>
<keyword evidence="4 12" id="KW-0963">Cytoplasm</keyword>
<dbReference type="Gene3D" id="3.30.930.10">
    <property type="entry name" value="Bira Bifunctional Protein, Domain 2"/>
    <property type="match status" value="1"/>
</dbReference>
<keyword evidence="6 12" id="KW-0547">Nucleotide-binding</keyword>
<evidence type="ECO:0000256" key="6">
    <source>
        <dbReference type="ARBA" id="ARBA00022741"/>
    </source>
</evidence>
<feature type="binding site" evidence="12">
    <location>
        <position position="425"/>
    </location>
    <ligand>
        <name>L-serine</name>
        <dbReference type="ChEBI" id="CHEBI:33384"/>
    </ligand>
</feature>
<dbReference type="EMBL" id="AEWV01000015">
    <property type="protein sequence ID" value="EGC17579.1"/>
    <property type="molecule type" value="Genomic_DNA"/>
</dbReference>
<comment type="function">
    <text evidence="12">Catalyzes the attachment of serine to tRNA(Ser). Is also able to aminoacylate tRNA(Sec) with serine, to form the misacylated tRNA L-seryl-tRNA(Sec), which will be further converted into selenocysteinyl-tRNA(Sec).</text>
</comment>
<dbReference type="InterPro" id="IPR002314">
    <property type="entry name" value="aa-tRNA-synt_IIb"/>
</dbReference>
<comment type="catalytic activity">
    <reaction evidence="10 12">
        <text>tRNA(Sec) + L-serine + ATP = L-seryl-tRNA(Sec) + AMP + diphosphate + H(+)</text>
        <dbReference type="Rhea" id="RHEA:42580"/>
        <dbReference type="Rhea" id="RHEA-COMP:9742"/>
        <dbReference type="Rhea" id="RHEA-COMP:10128"/>
        <dbReference type="ChEBI" id="CHEBI:15378"/>
        <dbReference type="ChEBI" id="CHEBI:30616"/>
        <dbReference type="ChEBI" id="CHEBI:33019"/>
        <dbReference type="ChEBI" id="CHEBI:33384"/>
        <dbReference type="ChEBI" id="CHEBI:78442"/>
        <dbReference type="ChEBI" id="CHEBI:78533"/>
        <dbReference type="ChEBI" id="CHEBI:456215"/>
        <dbReference type="EC" id="6.1.1.11"/>
    </reaction>
</comment>
<feature type="binding site" evidence="12">
    <location>
        <begin position="272"/>
        <end position="274"/>
    </location>
    <ligand>
        <name>L-serine</name>
        <dbReference type="ChEBI" id="CHEBI:33384"/>
    </ligand>
</feature>
<dbReference type="GO" id="GO:0006434">
    <property type="term" value="P:seryl-tRNA aminoacylation"/>
    <property type="evidence" value="ECO:0007669"/>
    <property type="project" value="UniProtKB-UniRule"/>
</dbReference>
<dbReference type="UniPathway" id="UPA00906">
    <property type="reaction ID" value="UER00895"/>
</dbReference>